<dbReference type="GO" id="GO:0005886">
    <property type="term" value="C:plasma membrane"/>
    <property type="evidence" value="ECO:0007669"/>
    <property type="project" value="UniProtKB-SubCell"/>
</dbReference>
<keyword evidence="4 7" id="KW-0812">Transmembrane</keyword>
<reference evidence="9 10" key="1">
    <citation type="journal article" date="2018" name="PLoS Genet.">
        <title>Population sequencing reveals clonal diversity and ancestral inbreeding in the grapevine cultivar Chardonnay.</title>
        <authorList>
            <person name="Roach M.J."/>
            <person name="Johnson D.L."/>
            <person name="Bohlmann J."/>
            <person name="van Vuuren H.J."/>
            <person name="Jones S.J."/>
            <person name="Pretorius I.S."/>
            <person name="Schmidt S.A."/>
            <person name="Borneman A.R."/>
        </authorList>
    </citation>
    <scope>NUCLEOTIDE SEQUENCE [LARGE SCALE GENOMIC DNA]</scope>
    <source>
        <strain evidence="10">cv. Chardonnay</strain>
        <tissue evidence="9">Leaf</tissue>
    </source>
</reference>
<feature type="transmembrane region" description="Helical" evidence="7">
    <location>
        <begin position="80"/>
        <end position="104"/>
    </location>
</feature>
<dbReference type="EMBL" id="QGNW01000059">
    <property type="protein sequence ID" value="RVX04847.1"/>
    <property type="molecule type" value="Genomic_DNA"/>
</dbReference>
<comment type="subunit">
    <text evidence="7">Homodimer and heterodimers.</text>
</comment>
<comment type="caution">
    <text evidence="9">The sequence shown here is derived from an EMBL/GenBank/DDBJ whole genome shotgun (WGS) entry which is preliminary data.</text>
</comment>
<feature type="domain" description="Casparian strip membrane protein" evidence="8">
    <location>
        <begin position="25"/>
        <end position="123"/>
    </location>
</feature>
<comment type="similarity">
    <text evidence="2 7">Belongs to the Casparian strip membrane proteins (CASP) family.</text>
</comment>
<dbReference type="Pfam" id="PF04535">
    <property type="entry name" value="CASP_dom"/>
    <property type="match status" value="1"/>
</dbReference>
<evidence type="ECO:0000256" key="7">
    <source>
        <dbReference type="RuleBase" id="RU361233"/>
    </source>
</evidence>
<keyword evidence="3 7" id="KW-1003">Cell membrane</keyword>
<name>A0A438J7C5_VITVI</name>
<dbReference type="AlphaFoldDB" id="A0A438J7C5"/>
<dbReference type="InterPro" id="IPR006459">
    <property type="entry name" value="CASP/CASPL"/>
</dbReference>
<protein>
    <recommendedName>
        <fullName evidence="7">CASP-like protein</fullName>
    </recommendedName>
</protein>
<keyword evidence="5 7" id="KW-1133">Transmembrane helix</keyword>
<evidence type="ECO:0000256" key="5">
    <source>
        <dbReference type="ARBA" id="ARBA00022989"/>
    </source>
</evidence>
<evidence type="ECO:0000256" key="2">
    <source>
        <dbReference type="ARBA" id="ARBA00007651"/>
    </source>
</evidence>
<dbReference type="NCBIfam" id="TIGR01569">
    <property type="entry name" value="A_tha_TIGR01569"/>
    <property type="match status" value="1"/>
</dbReference>
<evidence type="ECO:0000259" key="8">
    <source>
        <dbReference type="Pfam" id="PF04535"/>
    </source>
</evidence>
<dbReference type="InterPro" id="IPR006702">
    <property type="entry name" value="CASP_dom"/>
</dbReference>
<feature type="transmembrane region" description="Helical" evidence="7">
    <location>
        <begin position="31"/>
        <end position="50"/>
    </location>
</feature>
<comment type="subcellular location">
    <subcellularLocation>
        <location evidence="1 7">Cell membrane</location>
        <topology evidence="1 7">Multi-pass membrane protein</topology>
    </subcellularLocation>
</comment>
<comment type="caution">
    <text evidence="7">Lacks conserved residue(s) required for the propagation of feature annotation.</text>
</comment>
<evidence type="ECO:0000256" key="6">
    <source>
        <dbReference type="ARBA" id="ARBA00023136"/>
    </source>
</evidence>
<dbReference type="Proteomes" id="UP000288805">
    <property type="component" value="Unassembled WGS sequence"/>
</dbReference>
<accession>A0A438J7C5</accession>
<sequence length="124" mass="13199">MASKGEEKPELAGSKQGIVSVTKAKHDQIVLVLRVVAFLATASATIVMGLNQETKTLLVGTIGTTPIRATLKAKFQHTPAFVFFVVANGLASVYNLVMLGVDVFGRKLDCKGLRLVIISILDMG</sequence>
<evidence type="ECO:0000256" key="3">
    <source>
        <dbReference type="ARBA" id="ARBA00022475"/>
    </source>
</evidence>
<evidence type="ECO:0000313" key="10">
    <source>
        <dbReference type="Proteomes" id="UP000288805"/>
    </source>
</evidence>
<evidence type="ECO:0000313" key="9">
    <source>
        <dbReference type="EMBL" id="RVX04847.1"/>
    </source>
</evidence>
<organism evidence="9 10">
    <name type="scientific">Vitis vinifera</name>
    <name type="common">Grape</name>
    <dbReference type="NCBI Taxonomy" id="29760"/>
    <lineage>
        <taxon>Eukaryota</taxon>
        <taxon>Viridiplantae</taxon>
        <taxon>Streptophyta</taxon>
        <taxon>Embryophyta</taxon>
        <taxon>Tracheophyta</taxon>
        <taxon>Spermatophyta</taxon>
        <taxon>Magnoliopsida</taxon>
        <taxon>eudicotyledons</taxon>
        <taxon>Gunneridae</taxon>
        <taxon>Pentapetalae</taxon>
        <taxon>rosids</taxon>
        <taxon>Vitales</taxon>
        <taxon>Vitaceae</taxon>
        <taxon>Viteae</taxon>
        <taxon>Vitis</taxon>
    </lineage>
</organism>
<proteinExistence type="inferred from homology"/>
<gene>
    <name evidence="9" type="primary">VIT_10s0092g00220_1</name>
    <name evidence="9" type="ORF">CK203_024924</name>
</gene>
<evidence type="ECO:0000256" key="1">
    <source>
        <dbReference type="ARBA" id="ARBA00004651"/>
    </source>
</evidence>
<keyword evidence="6 7" id="KW-0472">Membrane</keyword>
<evidence type="ECO:0000256" key="4">
    <source>
        <dbReference type="ARBA" id="ARBA00022692"/>
    </source>
</evidence>